<keyword evidence="12" id="KW-0325">Glycoprotein</keyword>
<dbReference type="PANTHER" id="PTHR24028:SF146">
    <property type="entry name" value="CADHERIN 96CB, ISOFORM D-RELATED"/>
    <property type="match status" value="1"/>
</dbReference>
<dbReference type="CDD" id="cd11304">
    <property type="entry name" value="Cadherin_repeat"/>
    <property type="match status" value="7"/>
</dbReference>
<evidence type="ECO:0000313" key="17">
    <source>
        <dbReference type="Proteomes" id="UP000095280"/>
    </source>
</evidence>
<dbReference type="FunFam" id="2.60.40.60:FF:000058">
    <property type="entry name" value="FAT atypical cadherin 3"/>
    <property type="match status" value="1"/>
</dbReference>
<evidence type="ECO:0000313" key="18">
    <source>
        <dbReference type="WBParaSite" id="maker-uti_cns_0046449-snap-gene-0.5-mRNA-1"/>
    </source>
</evidence>
<evidence type="ECO:0000256" key="11">
    <source>
        <dbReference type="ARBA" id="ARBA00023157"/>
    </source>
</evidence>
<evidence type="ECO:0000256" key="8">
    <source>
        <dbReference type="ARBA" id="ARBA00022889"/>
    </source>
</evidence>
<feature type="compositionally biased region" description="Basic residues" evidence="14">
    <location>
        <begin position="974"/>
        <end position="983"/>
    </location>
</feature>
<keyword evidence="9 15" id="KW-1133">Transmembrane helix</keyword>
<evidence type="ECO:0000256" key="12">
    <source>
        <dbReference type="ARBA" id="ARBA00023180"/>
    </source>
</evidence>
<dbReference type="GO" id="GO:0005509">
    <property type="term" value="F:calcium ion binding"/>
    <property type="evidence" value="ECO:0007669"/>
    <property type="project" value="UniProtKB-UniRule"/>
</dbReference>
<feature type="domain" description="Cadherin" evidence="16">
    <location>
        <begin position="158"/>
        <end position="267"/>
    </location>
</feature>
<name>A0A1I8JAE5_9PLAT</name>
<evidence type="ECO:0000256" key="15">
    <source>
        <dbReference type="SAM" id="Phobius"/>
    </source>
</evidence>
<evidence type="ECO:0000256" key="2">
    <source>
        <dbReference type="ARBA" id="ARBA00022475"/>
    </source>
</evidence>
<dbReference type="InterPro" id="IPR015919">
    <property type="entry name" value="Cadherin-like_sf"/>
</dbReference>
<dbReference type="WBParaSite" id="maker-uti_cns_0046449-snap-gene-0.5-mRNA-1">
    <property type="protein sequence ID" value="maker-uti_cns_0046449-snap-gene-0.5-mRNA-1"/>
    <property type="gene ID" value="maker-uti_cns_0046449-snap-gene-0.5"/>
</dbReference>
<dbReference type="PRINTS" id="PR00205">
    <property type="entry name" value="CADHERIN"/>
</dbReference>
<dbReference type="PROSITE" id="PS50268">
    <property type="entry name" value="CADHERIN_2"/>
    <property type="match status" value="7"/>
</dbReference>
<dbReference type="InterPro" id="IPR050174">
    <property type="entry name" value="Protocadherin/Cadherin-CA"/>
</dbReference>
<dbReference type="InterPro" id="IPR020894">
    <property type="entry name" value="Cadherin_CS"/>
</dbReference>
<keyword evidence="7 13" id="KW-0106">Calcium</keyword>
<dbReference type="SMART" id="SM00112">
    <property type="entry name" value="CA"/>
    <property type="match status" value="7"/>
</dbReference>
<feature type="region of interest" description="Disordered" evidence="14">
    <location>
        <begin position="859"/>
        <end position="896"/>
    </location>
</feature>
<feature type="compositionally biased region" description="Acidic residues" evidence="14">
    <location>
        <begin position="932"/>
        <end position="942"/>
    </location>
</feature>
<keyword evidence="8" id="KW-0130">Cell adhesion</keyword>
<evidence type="ECO:0000256" key="3">
    <source>
        <dbReference type="ARBA" id="ARBA00022536"/>
    </source>
</evidence>
<feature type="compositionally biased region" description="Gly residues" evidence="14">
    <location>
        <begin position="887"/>
        <end position="896"/>
    </location>
</feature>
<evidence type="ECO:0000256" key="4">
    <source>
        <dbReference type="ARBA" id="ARBA00022692"/>
    </source>
</evidence>
<evidence type="ECO:0000256" key="7">
    <source>
        <dbReference type="ARBA" id="ARBA00022837"/>
    </source>
</evidence>
<dbReference type="GO" id="GO:0005886">
    <property type="term" value="C:plasma membrane"/>
    <property type="evidence" value="ECO:0007669"/>
    <property type="project" value="UniProtKB-SubCell"/>
</dbReference>
<evidence type="ECO:0000256" key="6">
    <source>
        <dbReference type="ARBA" id="ARBA00022737"/>
    </source>
</evidence>
<dbReference type="PANTHER" id="PTHR24028">
    <property type="entry name" value="CADHERIN-87A"/>
    <property type="match status" value="1"/>
</dbReference>
<evidence type="ECO:0000256" key="1">
    <source>
        <dbReference type="ARBA" id="ARBA00004251"/>
    </source>
</evidence>
<keyword evidence="5" id="KW-0732">Signal</keyword>
<dbReference type="InterPro" id="IPR002126">
    <property type="entry name" value="Cadherin-like_dom"/>
</dbReference>
<reference evidence="18" key="1">
    <citation type="submission" date="2016-11" db="UniProtKB">
        <authorList>
            <consortium name="WormBaseParasite"/>
        </authorList>
    </citation>
    <scope>IDENTIFICATION</scope>
</reference>
<keyword evidence="10 15" id="KW-0472">Membrane</keyword>
<feature type="domain" description="Cadherin" evidence="16">
    <location>
        <begin position="385"/>
        <end position="487"/>
    </location>
</feature>
<feature type="domain" description="Cadherin" evidence="16">
    <location>
        <begin position="268"/>
        <end position="377"/>
    </location>
</feature>
<protein>
    <submittedName>
        <fullName evidence="18">CA domain-containing protein</fullName>
    </submittedName>
</protein>
<dbReference type="FunFam" id="2.60.40.60:FF:000002">
    <property type="entry name" value="Protocadherin alpha 2"/>
    <property type="match status" value="1"/>
</dbReference>
<feature type="region of interest" description="Disordered" evidence="14">
    <location>
        <begin position="924"/>
        <end position="1068"/>
    </location>
</feature>
<feature type="domain" description="Cadherin" evidence="16">
    <location>
        <begin position="88"/>
        <end position="157"/>
    </location>
</feature>
<proteinExistence type="predicted"/>
<feature type="compositionally biased region" description="Low complexity" evidence="14">
    <location>
        <begin position="1030"/>
        <end position="1049"/>
    </location>
</feature>
<dbReference type="FunFam" id="2.60.40.60:FF:000134">
    <property type="entry name" value="protocadherin Fat 4"/>
    <property type="match status" value="1"/>
</dbReference>
<dbReference type="Pfam" id="PF00028">
    <property type="entry name" value="Cadherin"/>
    <property type="match status" value="6"/>
</dbReference>
<dbReference type="FunFam" id="2.60.40.60:FF:000020">
    <property type="entry name" value="Dachsous cadherin-related 1b"/>
    <property type="match status" value="1"/>
</dbReference>
<keyword evidence="11" id="KW-1015">Disulfide bond</keyword>
<evidence type="ECO:0000256" key="10">
    <source>
        <dbReference type="ARBA" id="ARBA00023136"/>
    </source>
</evidence>
<keyword evidence="2" id="KW-1003">Cell membrane</keyword>
<evidence type="ECO:0000256" key="5">
    <source>
        <dbReference type="ARBA" id="ARBA00022729"/>
    </source>
</evidence>
<organism evidence="17 18">
    <name type="scientific">Macrostomum lignano</name>
    <dbReference type="NCBI Taxonomy" id="282301"/>
    <lineage>
        <taxon>Eukaryota</taxon>
        <taxon>Metazoa</taxon>
        <taxon>Spiralia</taxon>
        <taxon>Lophotrochozoa</taxon>
        <taxon>Platyhelminthes</taxon>
        <taxon>Rhabditophora</taxon>
        <taxon>Macrostomorpha</taxon>
        <taxon>Macrostomida</taxon>
        <taxon>Macrostomidae</taxon>
        <taxon>Macrostomum</taxon>
    </lineage>
</organism>
<dbReference type="FunFam" id="2.60.40.60:FF:000007">
    <property type="entry name" value="Protocadherin alpha 2"/>
    <property type="match status" value="1"/>
</dbReference>
<evidence type="ECO:0000256" key="13">
    <source>
        <dbReference type="PROSITE-ProRule" id="PRU00043"/>
    </source>
</evidence>
<dbReference type="Proteomes" id="UP000095280">
    <property type="component" value="Unplaced"/>
</dbReference>
<feature type="compositionally biased region" description="Low complexity" evidence="14">
    <location>
        <begin position="949"/>
        <end position="973"/>
    </location>
</feature>
<comment type="subcellular location">
    <subcellularLocation>
        <location evidence="1">Cell membrane</location>
        <topology evidence="1">Single-pass type I membrane protein</topology>
    </subcellularLocation>
</comment>
<dbReference type="Gene3D" id="2.60.40.60">
    <property type="entry name" value="Cadherins"/>
    <property type="match status" value="7"/>
</dbReference>
<feature type="domain" description="Cadherin" evidence="16">
    <location>
        <begin position="595"/>
        <end position="700"/>
    </location>
</feature>
<dbReference type="PROSITE" id="PS00232">
    <property type="entry name" value="CADHERIN_1"/>
    <property type="match status" value="1"/>
</dbReference>
<keyword evidence="3" id="KW-0245">EGF-like domain</keyword>
<keyword evidence="4 15" id="KW-0812">Transmembrane</keyword>
<keyword evidence="17" id="KW-1185">Reference proteome</keyword>
<evidence type="ECO:0000256" key="9">
    <source>
        <dbReference type="ARBA" id="ARBA00022989"/>
    </source>
</evidence>
<dbReference type="AlphaFoldDB" id="A0A1I8JAE5"/>
<feature type="domain" description="Cadherin" evidence="16">
    <location>
        <begin position="705"/>
        <end position="801"/>
    </location>
</feature>
<accession>A0A1I8JAE5</accession>
<dbReference type="GO" id="GO:0007156">
    <property type="term" value="P:homophilic cell adhesion via plasma membrane adhesion molecules"/>
    <property type="evidence" value="ECO:0007669"/>
    <property type="project" value="InterPro"/>
</dbReference>
<sequence length="1068" mass="115529">PFQTDTVLPLKAGGRPRIGGLRGSPQPHWSKLTMPPLLRLLLLQLLLAAGALAQTRTVTLNVEEKTAVDTPVGTLNAQPAGGSYFVKDDYFAVNQDTGVVTVKAPIDRDLDAAELCNLKPAPINGSCVREFTVMYDGGRFILVRIGIADRNDHSPQWGISRLDVSFPENVRPNTARSISPTATDPDLGRNSVTAYRMRPDSPSFRLEVATDPITGALVPKLVVQQELDREITAFYNFTLTAEDGGGRQTSVPLTVTVLDVNDESPVFQQNAYAGSVREDASNGWTVLTVLATDKDIGLNGNVSYRFATETPKTIRSAFDIGLYSGSIFVRDSSKLDYETDKQYEFSVVARDAGSDPKEDRASVIINVIDVNDQKPEIELYWDKAVTVMENKVNATVVTLMVSDKDAGQAGEFDCSIMDREQYFTLTKLNKVQSRVFYRMATKVGLDREEFAVQNPTVSCTDRGLPPLTNSLPVTVQVLDENDSPPVFVSGGGYFRKEFAEGNSPGDQVLNVTAIDRDVGENARLTYQIVWKSSETSANPFEIDANGLIRARETLDRERNPAGFEFSVTASDGPHVATATVSIPLIDINDNPPLFDRQLYQFRVTETDSTGQHVGDLNATDADAGSNGLVRFALHPAEVGVPFQLPSEGPSIYTLHPIDREFRASYQFRVIAFDQGATDRNTATATVSVVVADVNDCDPVFQFPTPAGDSEVRLSYQEPPDFQVAEIRATDADAGANSKLTFSLKQGNLYERFSIDPDSGKLYVKKPMSRSDMGVTRLTITATDSGSPQRSAEAALKIRIDDRPPTSLLKDAWSADMETNKLIIICIVVATGVICAILITAICLMARKQPCSAGHISHELVQSSPRSGSGRKSAAVPLESSGMVKTGSGSGGGGGGNYSLPLVDRDYDSRFGQQKLDTFLQPHQAASAKLVDEQSDSVPESDGDSGKGGSVSNSNNNRPPHSSGSSGLSGGPHHLTLHQHHPQLHHGPQTSSLLGLDFPGSHPGAPGRTFVGGDGSRSMTLQRQSRPLPVPILQPQQQQQQPLSYQTLGQRSKPPPQHMIMEDTGGSLV</sequence>
<evidence type="ECO:0000259" key="16">
    <source>
        <dbReference type="PROSITE" id="PS50268"/>
    </source>
</evidence>
<evidence type="ECO:0000256" key="14">
    <source>
        <dbReference type="SAM" id="MobiDB-lite"/>
    </source>
</evidence>
<feature type="domain" description="Cadherin" evidence="16">
    <location>
        <begin position="497"/>
        <end position="594"/>
    </location>
</feature>
<feature type="transmembrane region" description="Helical" evidence="15">
    <location>
        <begin position="821"/>
        <end position="845"/>
    </location>
</feature>
<dbReference type="SUPFAM" id="SSF49313">
    <property type="entry name" value="Cadherin-like"/>
    <property type="match status" value="6"/>
</dbReference>
<keyword evidence="6" id="KW-0677">Repeat</keyword>